<dbReference type="RefSeq" id="WP_161552999.1">
    <property type="nucleotide sequence ID" value="NZ_AP022325.1"/>
</dbReference>
<evidence type="ECO:0000256" key="10">
    <source>
        <dbReference type="HAMAP-Rule" id="MF_00321"/>
    </source>
</evidence>
<dbReference type="InterPro" id="IPR006073">
    <property type="entry name" value="GTP-bd"/>
</dbReference>
<dbReference type="PANTHER" id="PTHR11649:SF13">
    <property type="entry name" value="ENGB-TYPE G DOMAIN-CONTAINING PROTEIN"/>
    <property type="match status" value="1"/>
</dbReference>
<dbReference type="InterPro" id="IPR019987">
    <property type="entry name" value="GTP-bd_ribosome_bio_YsxC"/>
</dbReference>
<evidence type="ECO:0000256" key="6">
    <source>
        <dbReference type="ARBA" id="ARBA00022842"/>
    </source>
</evidence>
<organism evidence="12 13">
    <name type="scientific">Mycoplasmopsis felis</name>
    <dbReference type="NCBI Taxonomy" id="33923"/>
    <lineage>
        <taxon>Bacteria</taxon>
        <taxon>Bacillati</taxon>
        <taxon>Mycoplasmatota</taxon>
        <taxon>Mycoplasmoidales</taxon>
        <taxon>Metamycoplasmataceae</taxon>
        <taxon>Mycoplasmopsis</taxon>
    </lineage>
</organism>
<dbReference type="SUPFAM" id="SSF52540">
    <property type="entry name" value="P-loop containing nucleoside triphosphate hydrolases"/>
    <property type="match status" value="1"/>
</dbReference>
<evidence type="ECO:0000256" key="2">
    <source>
        <dbReference type="ARBA" id="ARBA00009638"/>
    </source>
</evidence>
<comment type="cofactor">
    <cofactor evidence="1">
        <name>Mg(2+)</name>
        <dbReference type="ChEBI" id="CHEBI:18420"/>
    </cofactor>
</comment>
<keyword evidence="4" id="KW-0479">Metal-binding</keyword>
<name>A0A809SEL9_9BACT</name>
<sequence length="195" mass="22914">MFNFIKSSNKIDNWYNHPNPEIAFWGRSNVGKSSLINRLTNNHKIARVSKKPGRTQMINFFENSQKNVFVDLPGYGYAQLSQSKISEITKMIEEYLTNRTNLFKIYLLIDSRLGITKNDENTILYLQRINLPFVLIYTKYDKLNQRERNILNNKIKNNLVTFNIKKYFIISSENGFGIENLKNEISNEFGVQDEK</sequence>
<keyword evidence="8 10" id="KW-0717">Septation</keyword>
<evidence type="ECO:0000256" key="1">
    <source>
        <dbReference type="ARBA" id="ARBA00001946"/>
    </source>
</evidence>
<reference evidence="12 13" key="1">
    <citation type="submission" date="2020-01" db="EMBL/GenBank/DDBJ databases">
        <title>Complete genome sequence of Mycoplasma felis strain Myco-2.</title>
        <authorList>
            <person name="Kinoshita Y."/>
            <person name="Niwa H."/>
            <person name="Uchida-Fujii E."/>
            <person name="Nukada T."/>
        </authorList>
    </citation>
    <scope>NUCLEOTIDE SEQUENCE [LARGE SCALE GENOMIC DNA]</scope>
    <source>
        <strain evidence="12 13">Myco-2</strain>
    </source>
</reference>
<evidence type="ECO:0000256" key="3">
    <source>
        <dbReference type="ARBA" id="ARBA00022618"/>
    </source>
</evidence>
<feature type="domain" description="EngB-type G" evidence="11">
    <location>
        <begin position="18"/>
        <end position="191"/>
    </location>
</feature>
<evidence type="ECO:0000313" key="12">
    <source>
        <dbReference type="EMBL" id="BBU47488.1"/>
    </source>
</evidence>
<dbReference type="InterPro" id="IPR030393">
    <property type="entry name" value="G_ENGB_dom"/>
</dbReference>
<dbReference type="NCBIfam" id="TIGR03598">
    <property type="entry name" value="GTPase_YsxC"/>
    <property type="match status" value="1"/>
</dbReference>
<keyword evidence="5 10" id="KW-0547">Nucleotide-binding</keyword>
<dbReference type="InterPro" id="IPR027417">
    <property type="entry name" value="P-loop_NTPase"/>
</dbReference>
<dbReference type="Gene3D" id="3.40.50.300">
    <property type="entry name" value="P-loop containing nucleotide triphosphate hydrolases"/>
    <property type="match status" value="1"/>
</dbReference>
<protein>
    <recommendedName>
        <fullName evidence="10">Probable GTP-binding protein EngB</fullName>
    </recommendedName>
</protein>
<evidence type="ECO:0000259" key="11">
    <source>
        <dbReference type="PROSITE" id="PS51706"/>
    </source>
</evidence>
<evidence type="ECO:0000256" key="4">
    <source>
        <dbReference type="ARBA" id="ARBA00022723"/>
    </source>
</evidence>
<dbReference type="GO" id="GO:0046872">
    <property type="term" value="F:metal ion binding"/>
    <property type="evidence" value="ECO:0007669"/>
    <property type="project" value="UniProtKB-KW"/>
</dbReference>
<dbReference type="PROSITE" id="PS51706">
    <property type="entry name" value="G_ENGB"/>
    <property type="match status" value="1"/>
</dbReference>
<dbReference type="KEGG" id="mfel:JPM2_1810"/>
<dbReference type="HAMAP" id="MF_00321">
    <property type="entry name" value="GTPase_EngB"/>
    <property type="match status" value="1"/>
</dbReference>
<keyword evidence="3 10" id="KW-0132">Cell division</keyword>
<keyword evidence="6" id="KW-0460">Magnesium</keyword>
<evidence type="ECO:0000256" key="8">
    <source>
        <dbReference type="ARBA" id="ARBA00023210"/>
    </source>
</evidence>
<evidence type="ECO:0000256" key="5">
    <source>
        <dbReference type="ARBA" id="ARBA00022741"/>
    </source>
</evidence>
<comment type="similarity">
    <text evidence="2 10">Belongs to the TRAFAC class TrmE-Era-EngA-EngB-Septin-like GTPase superfamily. EngB GTPase family.</text>
</comment>
<keyword evidence="9 10" id="KW-0131">Cell cycle</keyword>
<keyword evidence="13" id="KW-1185">Reference proteome</keyword>
<dbReference type="CDD" id="cd01876">
    <property type="entry name" value="YihA_EngB"/>
    <property type="match status" value="1"/>
</dbReference>
<comment type="function">
    <text evidence="10">Necessary for normal cell division and for the maintenance of normal septation.</text>
</comment>
<accession>A0A809SEL9</accession>
<dbReference type="EMBL" id="AP022325">
    <property type="protein sequence ID" value="BBU47488.1"/>
    <property type="molecule type" value="Genomic_DNA"/>
</dbReference>
<keyword evidence="7 10" id="KW-0342">GTP-binding</keyword>
<dbReference type="Proteomes" id="UP000464317">
    <property type="component" value="Chromosome"/>
</dbReference>
<dbReference type="AlphaFoldDB" id="A0A809SEL9"/>
<evidence type="ECO:0000313" key="13">
    <source>
        <dbReference type="Proteomes" id="UP000464317"/>
    </source>
</evidence>
<proteinExistence type="inferred from homology"/>
<dbReference type="Pfam" id="PF01926">
    <property type="entry name" value="MMR_HSR1"/>
    <property type="match status" value="1"/>
</dbReference>
<evidence type="ECO:0000256" key="9">
    <source>
        <dbReference type="ARBA" id="ARBA00023306"/>
    </source>
</evidence>
<evidence type="ECO:0000256" key="7">
    <source>
        <dbReference type="ARBA" id="ARBA00023134"/>
    </source>
</evidence>
<gene>
    <name evidence="10 12" type="primary">engB</name>
    <name evidence="12" type="ORF">JPM2_1810</name>
</gene>
<dbReference type="GO" id="GO:0000917">
    <property type="term" value="P:division septum assembly"/>
    <property type="evidence" value="ECO:0007669"/>
    <property type="project" value="UniProtKB-KW"/>
</dbReference>
<dbReference type="PANTHER" id="PTHR11649">
    <property type="entry name" value="MSS1/TRME-RELATED GTP-BINDING PROTEIN"/>
    <property type="match status" value="1"/>
</dbReference>
<dbReference type="GO" id="GO:0005525">
    <property type="term" value="F:GTP binding"/>
    <property type="evidence" value="ECO:0007669"/>
    <property type="project" value="UniProtKB-UniRule"/>
</dbReference>